<dbReference type="FunFam" id="3.30.470.20:FF:000036">
    <property type="entry name" value="Inositol hexakisphosphate and diphosphoinositol-pentakisphosphate kinase"/>
    <property type="match status" value="1"/>
</dbReference>
<dbReference type="InterPro" id="IPR000560">
    <property type="entry name" value="His_Pase_clade-2"/>
</dbReference>
<evidence type="ECO:0000256" key="11">
    <source>
        <dbReference type="PROSITE-ProRule" id="PRU00409"/>
    </source>
</evidence>
<evidence type="ECO:0000256" key="5">
    <source>
        <dbReference type="ARBA" id="ARBA00022679"/>
    </source>
</evidence>
<keyword evidence="4" id="KW-0597">Phosphoprotein</keyword>
<feature type="domain" description="ATP-grasp" evidence="14">
    <location>
        <begin position="110"/>
        <end position="322"/>
    </location>
</feature>
<dbReference type="GO" id="GO:0033857">
    <property type="term" value="F:5-diphosphoinositol pentakisphosphate 1-kinase activity"/>
    <property type="evidence" value="ECO:0007669"/>
    <property type="project" value="TreeGrafter"/>
</dbReference>
<evidence type="ECO:0000256" key="9">
    <source>
        <dbReference type="ARBA" id="ARBA00033696"/>
    </source>
</evidence>
<keyword evidence="8 11" id="KW-0067">ATP-binding</keyword>
<dbReference type="Gene3D" id="3.40.50.1240">
    <property type="entry name" value="Phosphoglycerate mutase-like"/>
    <property type="match status" value="1"/>
</dbReference>
<dbReference type="Pfam" id="PF18086">
    <property type="entry name" value="PPIP5K2_N"/>
    <property type="match status" value="1"/>
</dbReference>
<dbReference type="GO" id="GO:0032958">
    <property type="term" value="P:inositol phosphate biosynthetic process"/>
    <property type="evidence" value="ECO:0007669"/>
    <property type="project" value="TreeGrafter"/>
</dbReference>
<evidence type="ECO:0000256" key="7">
    <source>
        <dbReference type="ARBA" id="ARBA00022777"/>
    </source>
</evidence>
<comment type="similarity">
    <text evidence="2 12">Belongs to the histidine acid phosphatase family. VIP1 subfamily.</text>
</comment>
<dbReference type="SUPFAM" id="SSF53254">
    <property type="entry name" value="Phosphoglycerate mutase-like"/>
    <property type="match status" value="2"/>
</dbReference>
<dbReference type="Gene3D" id="3.40.50.11950">
    <property type="match status" value="1"/>
</dbReference>
<dbReference type="GO" id="GO:0006020">
    <property type="term" value="P:inositol metabolic process"/>
    <property type="evidence" value="ECO:0007669"/>
    <property type="project" value="TreeGrafter"/>
</dbReference>
<dbReference type="Pfam" id="PF00328">
    <property type="entry name" value="His_Phos_2"/>
    <property type="match status" value="2"/>
</dbReference>
<dbReference type="PANTHER" id="PTHR12750">
    <property type="entry name" value="DIPHOSPHOINOSITOL PENTAKISPHOSPHATE KINASE"/>
    <property type="match status" value="1"/>
</dbReference>
<evidence type="ECO:0000256" key="6">
    <source>
        <dbReference type="ARBA" id="ARBA00022741"/>
    </source>
</evidence>
<evidence type="ECO:0000313" key="16">
    <source>
        <dbReference type="Proteomes" id="UP000751190"/>
    </source>
</evidence>
<dbReference type="OrthoDB" id="18042at2759"/>
<comment type="caution">
    <text evidence="15">The sequence shown here is derived from an EMBL/GenBank/DDBJ whole genome shotgun (WGS) entry which is preliminary data.</text>
</comment>
<dbReference type="EMBL" id="JAGTXO010000001">
    <property type="protein sequence ID" value="KAG8470288.1"/>
    <property type="molecule type" value="Genomic_DNA"/>
</dbReference>
<dbReference type="Proteomes" id="UP000751190">
    <property type="component" value="Unassembled WGS sequence"/>
</dbReference>
<dbReference type="AlphaFoldDB" id="A0A8J6CJS9"/>
<dbReference type="GO" id="GO:0000828">
    <property type="term" value="F:inositol hexakisphosphate kinase activity"/>
    <property type="evidence" value="ECO:0007669"/>
    <property type="project" value="TreeGrafter"/>
</dbReference>
<dbReference type="OMA" id="INWHKIN"/>
<feature type="region of interest" description="Disordered" evidence="13">
    <location>
        <begin position="662"/>
        <end position="702"/>
    </location>
</feature>
<dbReference type="PROSITE" id="PS50975">
    <property type="entry name" value="ATP_GRASP"/>
    <property type="match status" value="1"/>
</dbReference>
<dbReference type="InterPro" id="IPR011761">
    <property type="entry name" value="ATP-grasp"/>
</dbReference>
<evidence type="ECO:0000256" key="1">
    <source>
        <dbReference type="ARBA" id="ARBA00004514"/>
    </source>
</evidence>
<keyword evidence="6 11" id="KW-0547">Nucleotide-binding</keyword>
<evidence type="ECO:0000256" key="12">
    <source>
        <dbReference type="RuleBase" id="RU365032"/>
    </source>
</evidence>
<comment type="catalytic activity">
    <reaction evidence="9">
        <text>5-diphospho-1D-myo-inositol 1,2,3,4,6-pentakisphosphate + ATP + H(+) = 1,5-bis(diphospho)-1D-myo-inositol 2,3,4,6-tetrakisphosphate + ADP</text>
        <dbReference type="Rhea" id="RHEA:10276"/>
        <dbReference type="ChEBI" id="CHEBI:15378"/>
        <dbReference type="ChEBI" id="CHEBI:30616"/>
        <dbReference type="ChEBI" id="CHEBI:58628"/>
        <dbReference type="ChEBI" id="CHEBI:77983"/>
        <dbReference type="ChEBI" id="CHEBI:456216"/>
        <dbReference type="EC" id="2.7.4.24"/>
    </reaction>
    <physiologicalReaction direction="left-to-right" evidence="9">
        <dbReference type="Rhea" id="RHEA:10277"/>
    </physiologicalReaction>
</comment>
<feature type="region of interest" description="Disordered" evidence="13">
    <location>
        <begin position="493"/>
        <end position="521"/>
    </location>
</feature>
<keyword evidence="7 12" id="KW-0418">Kinase</keyword>
<evidence type="ECO:0000256" key="13">
    <source>
        <dbReference type="SAM" id="MobiDB-lite"/>
    </source>
</evidence>
<feature type="compositionally biased region" description="Low complexity" evidence="13">
    <location>
        <begin position="671"/>
        <end position="695"/>
    </location>
</feature>
<dbReference type="PROSITE" id="PS00616">
    <property type="entry name" value="HIS_ACID_PHOSPHAT_1"/>
    <property type="match status" value="1"/>
</dbReference>
<evidence type="ECO:0000256" key="4">
    <source>
        <dbReference type="ARBA" id="ARBA00022553"/>
    </source>
</evidence>
<feature type="region of interest" description="Disordered" evidence="13">
    <location>
        <begin position="1224"/>
        <end position="1252"/>
    </location>
</feature>
<feature type="region of interest" description="Disordered" evidence="13">
    <location>
        <begin position="861"/>
        <end position="885"/>
    </location>
</feature>
<dbReference type="Gene3D" id="3.30.470.20">
    <property type="entry name" value="ATP-grasp fold, B domain"/>
    <property type="match status" value="1"/>
</dbReference>
<dbReference type="InterPro" id="IPR033379">
    <property type="entry name" value="Acid_Pase_AS"/>
</dbReference>
<keyword evidence="5 12" id="KW-0808">Transferase</keyword>
<dbReference type="InterPro" id="IPR029033">
    <property type="entry name" value="His_PPase_superfam"/>
</dbReference>
<keyword evidence="3 12" id="KW-0963">Cytoplasm</keyword>
<dbReference type="CDD" id="cd07061">
    <property type="entry name" value="HP_HAP_like"/>
    <property type="match status" value="1"/>
</dbReference>
<evidence type="ECO:0000256" key="3">
    <source>
        <dbReference type="ARBA" id="ARBA00022490"/>
    </source>
</evidence>
<keyword evidence="16" id="KW-1185">Reference proteome</keyword>
<dbReference type="PANTHER" id="PTHR12750:SF9">
    <property type="entry name" value="INOSITOL HEXAKISPHOSPHATE AND DIPHOSPHOINOSITOL-PENTAKISPHOSPHATE KINASE"/>
    <property type="match status" value="1"/>
</dbReference>
<organism evidence="15 16">
    <name type="scientific">Diacronema lutheri</name>
    <name type="common">Unicellular marine alga</name>
    <name type="synonym">Monochrysis lutheri</name>
    <dbReference type="NCBI Taxonomy" id="2081491"/>
    <lineage>
        <taxon>Eukaryota</taxon>
        <taxon>Haptista</taxon>
        <taxon>Haptophyta</taxon>
        <taxon>Pavlovophyceae</taxon>
        <taxon>Pavlovales</taxon>
        <taxon>Pavlovaceae</taxon>
        <taxon>Diacronema</taxon>
    </lineage>
</organism>
<dbReference type="GO" id="GO:0046872">
    <property type="term" value="F:metal ion binding"/>
    <property type="evidence" value="ECO:0007669"/>
    <property type="project" value="InterPro"/>
</dbReference>
<proteinExistence type="inferred from homology"/>
<evidence type="ECO:0000313" key="15">
    <source>
        <dbReference type="EMBL" id="KAG8470288.1"/>
    </source>
</evidence>
<comment type="function">
    <text evidence="12">Bifunctional inositol kinase that acts in concert with the IP6K kinases to synthesize the diphosphate group-containing inositol pyrophosphates diphosphoinositol pentakisphosphate, PP-InsP5, and bis-diphosphoinositol tetrakisphosphate, (PP)2-InsP4. PP-InsP5 and (PP)2-InsP4, also respectively called InsP7 and InsP8, may regulate a variety of cellular processes, including apoptosis, vesicle trafficking, cytoskeletal dynamics, and exocytosis. Phosphorylates inositol hexakisphosphate (InsP6).</text>
</comment>
<accession>A0A8J6CJS9</accession>
<comment type="subcellular location">
    <subcellularLocation>
        <location evidence="1 12">Cytoplasm</location>
        <location evidence="1 12">Cytosol</location>
    </subcellularLocation>
</comment>
<gene>
    <name evidence="15" type="ORF">KFE25_008709</name>
</gene>
<dbReference type="Pfam" id="PF08443">
    <property type="entry name" value="RimK"/>
    <property type="match status" value="1"/>
</dbReference>
<dbReference type="InterPro" id="IPR040557">
    <property type="entry name" value="VIP1_N"/>
</dbReference>
<feature type="region of interest" description="Disordered" evidence="13">
    <location>
        <begin position="1000"/>
        <end position="1023"/>
    </location>
</feature>
<dbReference type="EC" id="2.7.4.24" evidence="12"/>
<sequence>MGRQLAVDGPVVLGVCAMAKKAHSEPMTQTLNRLRGFSVGRVLEFRVVYFEEAMILNKPVEEWPLCDALIAFFSSGFPLDKAIAYARLRKPFVFNDLDKQKWLFDRRKIYELLLGAGVPVPRHVVLNADEQNEVEESEDYLQINGVRISKPLVEKPISGEDHNIYLYYPRSQGGGSKRLFRKVQDRASQFYPEIHTTRVHDGNSYIYEELLQTEGTDVKVYAIGPEYAHAEARKSPVVDGKVRRNARGKEERYPVILDAEEKSIARKVVITFGQTICGFDLLRSNGRSYVCDVNGWSFVKDSRKFWSDSANLLRQYALEAISPSHLRAHPDGNQLVADAEEAVHAEGSQRAGKRHSALRAAEHHPSFFPTPVDAELLCVVALTRHGDRTPKEKLKFYTREPALLAMISEYGSSTVEELKIKNVRLMEEVTRRVCATVDRMRTERLLSLSAARAGKADADDDNMDDDFGKLLTVRQVLTSHPFRGINRKVQLKPTRWERPTGDDGAGGAPIDKPSSFADGPEPGAAPTEALFILKWGGELTALGEAQAEHLGTVFRKTLYPGEFGGVLRLHATYRHDLKIYASEEGRVQMTAAAFARGFLDLDGNLTPILASLVSKNEKVTQMLDETPDAGRSLMDLAKEHIHKVLELDAPISDDVATGARPAPFLLPPSPSALDARARPAARAPPHDAAAPSAEPFEAEPHHWAAAQRALAVPVTLTPAGGAPESPLGVLAPAPSNFSMLSAPALPHAPPHLAEVESDDAGGGGSLGLSHTRSPLVVAAPTASSLLVRSLRSMGNPKQALVRLRDLLDELLKELKVRAKAAALCADDVEQVVPARDDPTASAPGGSVVESYMQPVGSIARQDSAAGSAHGSGLRSSRSSVDGDDERAECDCESQLVPKNGETAHLQYCRWSKLRRDLYKPKKDSFDTTKVPDVYDNAMYDVVHNAHLGLGALTELYRTAHTLASYVVPQEYGIEKHDKVHIGLQVCSVLLRKIHHDLLSGTSPQQHEQERVHQLDSSHSTDVRSPQRHVRTRLYFTSESHIHSLFNVLRWGSDVSHMSGDTVSSIFSDEARAAFDDMELCYLTHVVFRVLHKKGAPLDERTSYCVQVLVSPGVNQDLRRGESRSARHELVAAAPMVLSSRDDLTLEEVDNFFQFFLGRETEYDRPDPHDPSAGDAETGKGRATVKNQFLSLAHGVDASLTPSASHTALPKFDQGGKALLNWSDLHGHDKRRSGSNGGSQHHRHSTRDARPTL</sequence>
<comment type="catalytic activity">
    <reaction evidence="10">
        <text>1D-myo-inositol hexakisphosphate + ATP = 1-diphospho-1D-myo-inositol 2,3,4,5,6-pentakisphosphate + ADP</text>
        <dbReference type="Rhea" id="RHEA:37459"/>
        <dbReference type="ChEBI" id="CHEBI:30616"/>
        <dbReference type="ChEBI" id="CHEBI:58130"/>
        <dbReference type="ChEBI" id="CHEBI:74946"/>
        <dbReference type="ChEBI" id="CHEBI:456216"/>
        <dbReference type="EC" id="2.7.4.24"/>
    </reaction>
    <physiologicalReaction direction="left-to-right" evidence="10">
        <dbReference type="Rhea" id="RHEA:37460"/>
    </physiologicalReaction>
</comment>
<dbReference type="InterPro" id="IPR013651">
    <property type="entry name" value="ATP-grasp_RimK-type"/>
</dbReference>
<dbReference type="InterPro" id="IPR037446">
    <property type="entry name" value="His_Pase_VIP1"/>
</dbReference>
<evidence type="ECO:0000256" key="10">
    <source>
        <dbReference type="ARBA" id="ARBA00034629"/>
    </source>
</evidence>
<evidence type="ECO:0000256" key="8">
    <source>
        <dbReference type="ARBA" id="ARBA00022840"/>
    </source>
</evidence>
<dbReference type="SUPFAM" id="SSF56059">
    <property type="entry name" value="Glutathione synthetase ATP-binding domain-like"/>
    <property type="match status" value="1"/>
</dbReference>
<evidence type="ECO:0000259" key="14">
    <source>
        <dbReference type="PROSITE" id="PS50975"/>
    </source>
</evidence>
<dbReference type="GO" id="GO:0005524">
    <property type="term" value="F:ATP binding"/>
    <property type="evidence" value="ECO:0007669"/>
    <property type="project" value="UniProtKB-UniRule"/>
</dbReference>
<name>A0A8J6CJS9_DIALT</name>
<reference evidence="15" key="1">
    <citation type="submission" date="2021-05" db="EMBL/GenBank/DDBJ databases">
        <title>The genome of the haptophyte Pavlova lutheri (Diacronema luteri, Pavlovales) - a model for lipid biosynthesis in eukaryotic algae.</title>
        <authorList>
            <person name="Hulatt C.J."/>
            <person name="Posewitz M.C."/>
        </authorList>
    </citation>
    <scope>NUCLEOTIDE SEQUENCE</scope>
    <source>
        <strain evidence="15">NIVA-4/92</strain>
    </source>
</reference>
<feature type="compositionally biased region" description="Basic and acidic residues" evidence="13">
    <location>
        <begin position="1006"/>
        <end position="1021"/>
    </location>
</feature>
<dbReference type="GO" id="GO:0005829">
    <property type="term" value="C:cytosol"/>
    <property type="evidence" value="ECO:0007669"/>
    <property type="project" value="UniProtKB-SubCell"/>
</dbReference>
<protein>
    <recommendedName>
        <fullName evidence="12">Inositol hexakisphosphate and diphosphoinositol-pentakisphosphate kinase</fullName>
        <ecNumber evidence="12">2.7.4.24</ecNumber>
    </recommendedName>
</protein>
<evidence type="ECO:0000256" key="2">
    <source>
        <dbReference type="ARBA" id="ARBA00005609"/>
    </source>
</evidence>